<dbReference type="EMBL" id="QSFD01000002">
    <property type="protein sequence ID" value="RHA20174.1"/>
    <property type="molecule type" value="Genomic_DNA"/>
</dbReference>
<dbReference type="InterPro" id="IPR023404">
    <property type="entry name" value="rSAM_horseshoe"/>
</dbReference>
<dbReference type="InterPro" id="IPR034505">
    <property type="entry name" value="Coproporphyrinogen-III_oxidase"/>
</dbReference>
<dbReference type="SFLD" id="SFLDF00310">
    <property type="entry name" value="oxygen-independent_coproporphy"/>
    <property type="match status" value="1"/>
</dbReference>
<evidence type="ECO:0000259" key="1">
    <source>
        <dbReference type="PROSITE" id="PS51918"/>
    </source>
</evidence>
<dbReference type="EC" id="1.3.98.3" evidence="2"/>
<evidence type="ECO:0000313" key="2">
    <source>
        <dbReference type="EMBL" id="RHA20174.1"/>
    </source>
</evidence>
<dbReference type="SFLD" id="SFLDG01065">
    <property type="entry name" value="anaerobic_coproporphyrinogen-I"/>
    <property type="match status" value="1"/>
</dbReference>
<organism evidence="2 3">
    <name type="scientific">Eubacterium ventriosum</name>
    <dbReference type="NCBI Taxonomy" id="39496"/>
    <lineage>
        <taxon>Bacteria</taxon>
        <taxon>Bacillati</taxon>
        <taxon>Bacillota</taxon>
        <taxon>Clostridia</taxon>
        <taxon>Eubacteriales</taxon>
        <taxon>Eubacteriaceae</taxon>
        <taxon>Eubacterium</taxon>
    </lineage>
</organism>
<dbReference type="GO" id="GO:0051989">
    <property type="term" value="F:coproporphyrinogen dehydrogenase activity"/>
    <property type="evidence" value="ECO:0007669"/>
    <property type="project" value="UniProtKB-EC"/>
</dbReference>
<reference evidence="2 3" key="1">
    <citation type="submission" date="2018-08" db="EMBL/GenBank/DDBJ databases">
        <title>A genome reference for cultivated species of the human gut microbiota.</title>
        <authorList>
            <person name="Zou Y."/>
            <person name="Xue W."/>
            <person name="Luo G."/>
        </authorList>
    </citation>
    <scope>NUCLEOTIDE SEQUENCE [LARGE SCALE GENOMIC DNA]</scope>
    <source>
        <strain evidence="2 3">AM44-11BH</strain>
    </source>
</reference>
<dbReference type="InterPro" id="IPR006638">
    <property type="entry name" value="Elp3/MiaA/NifB-like_rSAM"/>
</dbReference>
<name>A0A413RC27_9FIRM</name>
<dbReference type="Proteomes" id="UP000284779">
    <property type="component" value="Unassembled WGS sequence"/>
</dbReference>
<dbReference type="InterPro" id="IPR058240">
    <property type="entry name" value="rSAM_sf"/>
</dbReference>
<gene>
    <name evidence="2" type="primary">hemZ</name>
    <name evidence="2" type="ORF">DW944_03300</name>
</gene>
<proteinExistence type="predicted"/>
<dbReference type="CDD" id="cd01335">
    <property type="entry name" value="Radical_SAM"/>
    <property type="match status" value="1"/>
</dbReference>
<dbReference type="Gene3D" id="3.80.30.20">
    <property type="entry name" value="tm_1862 like domain"/>
    <property type="match status" value="1"/>
</dbReference>
<evidence type="ECO:0000313" key="3">
    <source>
        <dbReference type="Proteomes" id="UP000284779"/>
    </source>
</evidence>
<dbReference type="PANTHER" id="PTHR13932">
    <property type="entry name" value="COPROPORPHYRINIGEN III OXIDASE"/>
    <property type="match status" value="1"/>
</dbReference>
<dbReference type="NCBIfam" id="TIGR03994">
    <property type="entry name" value="rSAM_HemZ"/>
    <property type="match status" value="1"/>
</dbReference>
<dbReference type="Pfam" id="PF04055">
    <property type="entry name" value="Radical_SAM"/>
    <property type="match status" value="1"/>
</dbReference>
<dbReference type="GO" id="GO:0006779">
    <property type="term" value="P:porphyrin-containing compound biosynthetic process"/>
    <property type="evidence" value="ECO:0007669"/>
    <property type="project" value="TreeGrafter"/>
</dbReference>
<dbReference type="InterPro" id="IPR007197">
    <property type="entry name" value="rSAM"/>
</dbReference>
<dbReference type="PANTHER" id="PTHR13932:SF1">
    <property type="entry name" value="OXYGEN-INDEPENDENT COPROPORPHYRINOGEN-III OXIDASE-LIKE PROTEIN HEMZ"/>
    <property type="match status" value="1"/>
</dbReference>
<comment type="caution">
    <text evidence="2">The sequence shown here is derived from an EMBL/GenBank/DDBJ whole genome shotgun (WGS) entry which is preliminary data.</text>
</comment>
<dbReference type="GO" id="GO:0005737">
    <property type="term" value="C:cytoplasm"/>
    <property type="evidence" value="ECO:0007669"/>
    <property type="project" value="TreeGrafter"/>
</dbReference>
<dbReference type="InterPro" id="IPR023995">
    <property type="entry name" value="HemZ"/>
</dbReference>
<accession>A0A413RC27</accession>
<dbReference type="SMART" id="SM00729">
    <property type="entry name" value="Elp3"/>
    <property type="match status" value="1"/>
</dbReference>
<dbReference type="RefSeq" id="WP_117969709.1">
    <property type="nucleotide sequence ID" value="NZ_CAUBDO010000021.1"/>
</dbReference>
<dbReference type="GO" id="GO:0051539">
    <property type="term" value="F:4 iron, 4 sulfur cluster binding"/>
    <property type="evidence" value="ECO:0007669"/>
    <property type="project" value="TreeGrafter"/>
</dbReference>
<dbReference type="SFLD" id="SFLDG01082">
    <property type="entry name" value="B12-binding_domain_containing"/>
    <property type="match status" value="1"/>
</dbReference>
<keyword evidence="3" id="KW-1185">Reference proteome</keyword>
<dbReference type="PROSITE" id="PS51918">
    <property type="entry name" value="RADICAL_SAM"/>
    <property type="match status" value="1"/>
</dbReference>
<dbReference type="SFLD" id="SFLDS00029">
    <property type="entry name" value="Radical_SAM"/>
    <property type="match status" value="1"/>
</dbReference>
<feature type="domain" description="Radical SAM core" evidence="1">
    <location>
        <begin position="166"/>
        <end position="409"/>
    </location>
</feature>
<protein>
    <submittedName>
        <fullName evidence="2">Coproporphyrinogen dehydrogenase HemZ</fullName>
        <ecNumber evidence="2">1.3.98.3</ecNumber>
    </submittedName>
</protein>
<keyword evidence="2" id="KW-0560">Oxidoreductase</keyword>
<dbReference type="AlphaFoldDB" id="A0A413RC27"/>
<sequence>MIDIQIVPEEFQYDVQSMVQAFYMGHPFKINSQVQDYYRILKVVYEENRINIILSDNEKKLFEEHYEIDCSGIVNHCDLSKTHRTELKNVLKKLLYSVMSKDTGKELPWGNLTGIRPAKIPGMLFEQGMREEQVRKTMKETYLISDEKLNLAIDISRRESRILSDINYKEGYSLYVGIPFCPTTCLYCSFTSYPISMYKDKVDSYVDSVIKEIKFLGEQLKGRELNTVYIGGGTPTTLEPDQMDRLITSLKENFDFSTVREFTVEAGRPDSITEEKLKTLKKHNVSRISINPQTMNQETLDIIGRQHTVEQVKEAFKLARQCGFNNINMDFILGLPQEDEKMVRYSMEEAKKLSPEGITVHSLALKRAARLNIMKDKYSDMHMENSSELMKVTEKYSEEMNMKPYYLYRQKNMAGNQENVGYSIEGCEGLYNILMMGDFQDVWAVGAGAVTKLLSPDRKEGKRIDTVKNVDQYIERIDEMIERKRKYFQSMGC</sequence>
<dbReference type="SUPFAM" id="SSF102114">
    <property type="entry name" value="Radical SAM enzymes"/>
    <property type="match status" value="1"/>
</dbReference>